<evidence type="ECO:0000313" key="2">
    <source>
        <dbReference type="EMBL" id="VDK46290.1"/>
    </source>
</evidence>
<gene>
    <name evidence="2" type="ORF">GPUH_LOCUS4625</name>
</gene>
<dbReference type="SUPFAM" id="SSF49354">
    <property type="entry name" value="PapD-like"/>
    <property type="match status" value="1"/>
</dbReference>
<dbReference type="WBParaSite" id="GPUH_0000463401-mRNA-1">
    <property type="protein sequence ID" value="GPUH_0000463401-mRNA-1"/>
    <property type="gene ID" value="GPUH_0000463401"/>
</dbReference>
<dbReference type="PANTHER" id="PTHR22947:SF6">
    <property type="entry name" value="MAJOR SPERM PROTEIN"/>
    <property type="match status" value="1"/>
</dbReference>
<keyword evidence="3" id="KW-1185">Reference proteome</keyword>
<reference evidence="4" key="1">
    <citation type="submission" date="2016-06" db="UniProtKB">
        <authorList>
            <consortium name="WormBaseParasite"/>
        </authorList>
    </citation>
    <scope>IDENTIFICATION</scope>
</reference>
<dbReference type="InterPro" id="IPR008962">
    <property type="entry name" value="PapD-like_sf"/>
</dbReference>
<name>A0A183D7D6_9BILA</name>
<dbReference type="AlphaFoldDB" id="A0A183D7D6"/>
<evidence type="ECO:0000313" key="4">
    <source>
        <dbReference type="WBParaSite" id="GPUH_0000463401-mRNA-1"/>
    </source>
</evidence>
<evidence type="ECO:0000313" key="3">
    <source>
        <dbReference type="Proteomes" id="UP000271098"/>
    </source>
</evidence>
<evidence type="ECO:0000259" key="1">
    <source>
        <dbReference type="PROSITE" id="PS50202"/>
    </source>
</evidence>
<dbReference type="EMBL" id="UYRT01008957">
    <property type="protein sequence ID" value="VDK46290.1"/>
    <property type="molecule type" value="Genomic_DNA"/>
</dbReference>
<organism evidence="4">
    <name type="scientific">Gongylonema pulchrum</name>
    <dbReference type="NCBI Taxonomy" id="637853"/>
    <lineage>
        <taxon>Eukaryota</taxon>
        <taxon>Metazoa</taxon>
        <taxon>Ecdysozoa</taxon>
        <taxon>Nematoda</taxon>
        <taxon>Chromadorea</taxon>
        <taxon>Rhabditida</taxon>
        <taxon>Spirurina</taxon>
        <taxon>Spiruromorpha</taxon>
        <taxon>Spiruroidea</taxon>
        <taxon>Gongylonematidae</taxon>
        <taxon>Gongylonema</taxon>
    </lineage>
</organism>
<dbReference type="InterPro" id="IPR000535">
    <property type="entry name" value="MSP_dom"/>
</dbReference>
<feature type="domain" description="MSP" evidence="1">
    <location>
        <begin position="4"/>
        <end position="110"/>
    </location>
</feature>
<dbReference type="PROSITE" id="PS50202">
    <property type="entry name" value="MSP"/>
    <property type="match status" value="1"/>
</dbReference>
<dbReference type="OrthoDB" id="5854456at2759"/>
<sequence>MEVPLLVDPHTVEVKASGGVSTHQIHNTTQKRFAIKIKSSNIKDYILKPVYTFLEPGKQEPLVVTRKEGPAGKDKLVIEFLEAPATEKDAQAFWKGKKSMGEVIVPVICT</sequence>
<reference evidence="2 3" key="2">
    <citation type="submission" date="2018-11" db="EMBL/GenBank/DDBJ databases">
        <authorList>
            <consortium name="Pathogen Informatics"/>
        </authorList>
    </citation>
    <scope>NUCLEOTIDE SEQUENCE [LARGE SCALE GENOMIC DNA]</scope>
</reference>
<dbReference type="PANTHER" id="PTHR22947">
    <property type="entry name" value="MAJOR SPERM PROTEIN"/>
    <property type="match status" value="1"/>
</dbReference>
<accession>A0A183D7D6</accession>
<proteinExistence type="predicted"/>
<dbReference type="Pfam" id="PF00635">
    <property type="entry name" value="Motile_Sperm"/>
    <property type="match status" value="1"/>
</dbReference>
<dbReference type="Proteomes" id="UP000271098">
    <property type="component" value="Unassembled WGS sequence"/>
</dbReference>
<dbReference type="InterPro" id="IPR013783">
    <property type="entry name" value="Ig-like_fold"/>
</dbReference>
<dbReference type="Gene3D" id="2.60.40.10">
    <property type="entry name" value="Immunoglobulins"/>
    <property type="match status" value="1"/>
</dbReference>
<dbReference type="InterPro" id="IPR051774">
    <property type="entry name" value="Sperm-specific_class_P"/>
</dbReference>
<protein>
    <submittedName>
        <fullName evidence="4">MSP domain-containing protein</fullName>
    </submittedName>
</protein>